<proteinExistence type="predicted"/>
<organism evidence="2 4">
    <name type="scientific">Brevibacillus composti</name>
    <dbReference type="NCBI Taxonomy" id="2796470"/>
    <lineage>
        <taxon>Bacteria</taxon>
        <taxon>Bacillati</taxon>
        <taxon>Bacillota</taxon>
        <taxon>Bacilli</taxon>
        <taxon>Bacillales</taxon>
        <taxon>Paenibacillaceae</taxon>
        <taxon>Brevibacillus</taxon>
    </lineage>
</organism>
<dbReference type="EMBL" id="CP073708">
    <property type="protein sequence ID" value="QUO42776.1"/>
    <property type="molecule type" value="Genomic_DNA"/>
</dbReference>
<accession>A0A7T5JQ40</accession>
<evidence type="ECO:0000313" key="3">
    <source>
        <dbReference type="EMBL" id="QUO42776.1"/>
    </source>
</evidence>
<keyword evidence="5" id="KW-1185">Reference proteome</keyword>
<dbReference type="Proteomes" id="UP000677234">
    <property type="component" value="Chromosome"/>
</dbReference>
<dbReference type="RefSeq" id="WP_198829264.1">
    <property type="nucleotide sequence ID" value="NZ_CP066308.1"/>
</dbReference>
<evidence type="ECO:0008006" key="6">
    <source>
        <dbReference type="Google" id="ProtNLM"/>
    </source>
</evidence>
<dbReference type="KEGG" id="bcop:JD108_07700"/>
<evidence type="ECO:0000256" key="1">
    <source>
        <dbReference type="SAM" id="SignalP"/>
    </source>
</evidence>
<sequence length="221" mass="24293">MKKTVITLAAFCMLAGTPAWAAEQVKEKSTHSSQTKKEKPQVIENAELNPKAKQALETLETILPEMKDWSQRKVTLQKSSVRSDYHVDMTKSQGLTYPHARVIITENTGEIRAFSVLKDRPSFPEEVRNGGGSSSVKEPYMKAATAASDELMKKLLGEKAANYALEGVNFISYGNSSTIVAAISYKAKIQEENTSLDVITMNIDASGQPAMFMHFKQASAN</sequence>
<reference evidence="3" key="2">
    <citation type="submission" date="2021-04" db="EMBL/GenBank/DDBJ databases">
        <title>Brevibacillus composti FJAT-54423, complete genome.</title>
        <authorList>
            <person name="Tang R."/>
        </authorList>
    </citation>
    <scope>NUCLEOTIDE SEQUENCE</scope>
    <source>
        <strain evidence="3">FJAT-54424</strain>
    </source>
</reference>
<keyword evidence="1" id="KW-0732">Signal</keyword>
<reference evidence="2 4" key="1">
    <citation type="submission" date="2020-12" db="EMBL/GenBank/DDBJ databases">
        <title>strain FJAT-54423T represents a novel species of the genus Brevibacillus.</title>
        <authorList>
            <person name="Tang R."/>
        </authorList>
    </citation>
    <scope>NUCLEOTIDE SEQUENCE [LARGE SCALE GENOMIC DNA]</scope>
    <source>
        <strain evidence="2 4">FJAT-54423</strain>
    </source>
</reference>
<dbReference type="Proteomes" id="UP000595847">
    <property type="component" value="Chromosome"/>
</dbReference>
<feature type="signal peptide" evidence="1">
    <location>
        <begin position="1"/>
        <end position="21"/>
    </location>
</feature>
<dbReference type="EMBL" id="CP066308">
    <property type="protein sequence ID" value="QQE75750.1"/>
    <property type="molecule type" value="Genomic_DNA"/>
</dbReference>
<dbReference type="AlphaFoldDB" id="A0A7T5JQ40"/>
<protein>
    <recommendedName>
        <fullName evidence="6">PepSY domain-containing protein</fullName>
    </recommendedName>
</protein>
<evidence type="ECO:0000313" key="4">
    <source>
        <dbReference type="Proteomes" id="UP000595847"/>
    </source>
</evidence>
<evidence type="ECO:0000313" key="5">
    <source>
        <dbReference type="Proteomes" id="UP000677234"/>
    </source>
</evidence>
<name>A0A7T5JQ40_9BACL</name>
<gene>
    <name evidence="2" type="ORF">JD108_07700</name>
    <name evidence="3" type="ORF">KDJ56_07380</name>
</gene>
<evidence type="ECO:0000313" key="2">
    <source>
        <dbReference type="EMBL" id="QQE75750.1"/>
    </source>
</evidence>
<feature type="chain" id="PRO_5032643237" description="PepSY domain-containing protein" evidence="1">
    <location>
        <begin position="22"/>
        <end position="221"/>
    </location>
</feature>